<accession>A0ABN7YX28</accession>
<dbReference type="InterPro" id="IPR051455">
    <property type="entry name" value="Bact_solute-bind_prot3"/>
</dbReference>
<organism evidence="6 7">
    <name type="scientific">Cupriavidus pampae</name>
    <dbReference type="NCBI Taxonomy" id="659251"/>
    <lineage>
        <taxon>Bacteria</taxon>
        <taxon>Pseudomonadati</taxon>
        <taxon>Pseudomonadota</taxon>
        <taxon>Betaproteobacteria</taxon>
        <taxon>Burkholderiales</taxon>
        <taxon>Burkholderiaceae</taxon>
        <taxon>Cupriavidus</taxon>
    </lineage>
</organism>
<protein>
    <submittedName>
        <fullName evidence="6">Glutamate/aspartate import solute-binding protein</fullName>
    </submittedName>
</protein>
<feature type="chain" id="PRO_5045357836" evidence="4">
    <location>
        <begin position="20"/>
        <end position="307"/>
    </location>
</feature>
<feature type="signal peptide" evidence="4">
    <location>
        <begin position="1"/>
        <end position="19"/>
    </location>
</feature>
<comment type="caution">
    <text evidence="6">The sequence shown here is derived from an EMBL/GenBank/DDBJ whole genome shotgun (WGS) entry which is preliminary data.</text>
</comment>
<evidence type="ECO:0000256" key="1">
    <source>
        <dbReference type="ARBA" id="ARBA00010333"/>
    </source>
</evidence>
<feature type="domain" description="Solute-binding protein family 3/N-terminal" evidence="5">
    <location>
        <begin position="47"/>
        <end position="278"/>
    </location>
</feature>
<dbReference type="PANTHER" id="PTHR30085:SF2">
    <property type="entry name" value="GLUTAMATE_ASPARTATE IMPORT SOLUTE-BINDING PROTEIN"/>
    <property type="match status" value="1"/>
</dbReference>
<keyword evidence="2" id="KW-0813">Transport</keyword>
<dbReference type="InterPro" id="IPR001638">
    <property type="entry name" value="Solute-binding_3/MltF_N"/>
</dbReference>
<dbReference type="Proteomes" id="UP000706525">
    <property type="component" value="Unassembled WGS sequence"/>
</dbReference>
<dbReference type="RefSeq" id="WP_223990537.1">
    <property type="nucleotide sequence ID" value="NZ_CAJZAG010000007.1"/>
</dbReference>
<evidence type="ECO:0000313" key="6">
    <source>
        <dbReference type="EMBL" id="CAG9176377.1"/>
    </source>
</evidence>
<dbReference type="CDD" id="cd13688">
    <property type="entry name" value="PBP2_GltI_DEBP"/>
    <property type="match status" value="1"/>
</dbReference>
<dbReference type="EMBL" id="CAJZAG010000007">
    <property type="protein sequence ID" value="CAG9176377.1"/>
    <property type="molecule type" value="Genomic_DNA"/>
</dbReference>
<keyword evidence="7" id="KW-1185">Reference proteome</keyword>
<evidence type="ECO:0000259" key="5">
    <source>
        <dbReference type="SMART" id="SM00062"/>
    </source>
</evidence>
<evidence type="ECO:0000256" key="4">
    <source>
        <dbReference type="SAM" id="SignalP"/>
    </source>
</evidence>
<gene>
    <name evidence="6" type="primary">gltI_2</name>
    <name evidence="6" type="ORF">LMG32289_03512</name>
</gene>
<comment type="similarity">
    <text evidence="1">Belongs to the bacterial solute-binding protein 3 family.</text>
</comment>
<keyword evidence="3 4" id="KW-0732">Signal</keyword>
<proteinExistence type="inferred from homology"/>
<dbReference type="Pfam" id="PF00497">
    <property type="entry name" value="SBP_bac_3"/>
    <property type="match status" value="1"/>
</dbReference>
<evidence type="ECO:0000256" key="2">
    <source>
        <dbReference type="ARBA" id="ARBA00022448"/>
    </source>
</evidence>
<dbReference type="Gene3D" id="3.40.190.10">
    <property type="entry name" value="Periplasmic binding protein-like II"/>
    <property type="match status" value="2"/>
</dbReference>
<sequence>MTRWYPLGFFAVMCWSAQAAPAKSTAPDADAPAVASTVLQQIRQAGTVRLAYRESAVPFSYVVNGKPAGYSIDLCMRVVAAIRTALAVPTLRVTWVPVTPTTRINAIAGGLAHLECGTTTNTRQRREQVAFTIPHFIAGTRMLVKANSGINDWKDLRGKPVALAAGTTTLAAVRSLPVTHAIGVDIVEAPEVNQALSLLDADRVNAVAADNVQLAGLAAAGGDRHRYAVRGSMLAIEPYSLMLPKGDPEFKKLVDRAMVASIHEGETQQLYRKWFLSPIPPRNVTLDIPMGYLLMESFRFPSDKVAD</sequence>
<dbReference type="SMART" id="SM00062">
    <property type="entry name" value="PBPb"/>
    <property type="match status" value="1"/>
</dbReference>
<dbReference type="SUPFAM" id="SSF53850">
    <property type="entry name" value="Periplasmic binding protein-like II"/>
    <property type="match status" value="1"/>
</dbReference>
<evidence type="ECO:0000256" key="3">
    <source>
        <dbReference type="ARBA" id="ARBA00022729"/>
    </source>
</evidence>
<dbReference type="PANTHER" id="PTHR30085">
    <property type="entry name" value="AMINO ACID ABC TRANSPORTER PERMEASE"/>
    <property type="match status" value="1"/>
</dbReference>
<evidence type="ECO:0000313" key="7">
    <source>
        <dbReference type="Proteomes" id="UP000706525"/>
    </source>
</evidence>
<name>A0ABN7YX28_9BURK</name>
<reference evidence="6 7" key="1">
    <citation type="submission" date="2021-08" db="EMBL/GenBank/DDBJ databases">
        <authorList>
            <person name="Peeters C."/>
        </authorList>
    </citation>
    <scope>NUCLEOTIDE SEQUENCE [LARGE SCALE GENOMIC DNA]</scope>
    <source>
        <strain evidence="6 7">LMG 32289</strain>
    </source>
</reference>